<evidence type="ECO:0000313" key="1">
    <source>
        <dbReference type="EMBL" id="ETO00417.1"/>
    </source>
</evidence>
<dbReference type="EMBL" id="ASPP01041115">
    <property type="protein sequence ID" value="ETO00417.1"/>
    <property type="molecule type" value="Genomic_DNA"/>
</dbReference>
<protein>
    <recommendedName>
        <fullName evidence="3">Kelch motif family protein</fullName>
    </recommendedName>
</protein>
<gene>
    <name evidence="1" type="ORF">RFI_37030</name>
</gene>
<feature type="non-terminal residue" evidence="1">
    <location>
        <position position="164"/>
    </location>
</feature>
<name>X6LH38_RETFI</name>
<dbReference type="Proteomes" id="UP000023152">
    <property type="component" value="Unassembled WGS sequence"/>
</dbReference>
<accession>X6LH38</accession>
<feature type="non-terminal residue" evidence="1">
    <location>
        <position position="1"/>
    </location>
</feature>
<reference evidence="1 2" key="1">
    <citation type="journal article" date="2013" name="Curr. Biol.">
        <title>The Genome of the Foraminiferan Reticulomyxa filosa.</title>
        <authorList>
            <person name="Glockner G."/>
            <person name="Hulsmann N."/>
            <person name="Schleicher M."/>
            <person name="Noegel A.A."/>
            <person name="Eichinger L."/>
            <person name="Gallinger C."/>
            <person name="Pawlowski J."/>
            <person name="Sierra R."/>
            <person name="Euteneuer U."/>
            <person name="Pillet L."/>
            <person name="Moustafa A."/>
            <person name="Platzer M."/>
            <person name="Groth M."/>
            <person name="Szafranski K."/>
            <person name="Schliwa M."/>
        </authorList>
    </citation>
    <scope>NUCLEOTIDE SEQUENCE [LARGE SCALE GENOMIC DNA]</scope>
</reference>
<dbReference type="InterPro" id="IPR015915">
    <property type="entry name" value="Kelch-typ_b-propeller"/>
</dbReference>
<keyword evidence="2" id="KW-1185">Reference proteome</keyword>
<dbReference type="Gene3D" id="2.120.10.80">
    <property type="entry name" value="Kelch-type beta propeller"/>
    <property type="match status" value="1"/>
</dbReference>
<sequence length="164" mass="19146">TFQFIKHDTLPTNDCIDYHCFISNSENGQGQEMMKINQQKNKQNYQMLLFCRKTGLSIGYDEDNNTFKFCRLPVCKGIAPLDGYAYVCINDIILFFGGQYYKNNNNIVSKSVHKYSIQGKKWTTFKDILPIPLRYCCGLLNEDSSHIYTIEGYNSERYKLTHMK</sequence>
<dbReference type="SUPFAM" id="SSF117281">
    <property type="entry name" value="Kelch motif"/>
    <property type="match status" value="1"/>
</dbReference>
<comment type="caution">
    <text evidence="1">The sequence shown here is derived from an EMBL/GenBank/DDBJ whole genome shotgun (WGS) entry which is preliminary data.</text>
</comment>
<evidence type="ECO:0008006" key="3">
    <source>
        <dbReference type="Google" id="ProtNLM"/>
    </source>
</evidence>
<organism evidence="1 2">
    <name type="scientific">Reticulomyxa filosa</name>
    <dbReference type="NCBI Taxonomy" id="46433"/>
    <lineage>
        <taxon>Eukaryota</taxon>
        <taxon>Sar</taxon>
        <taxon>Rhizaria</taxon>
        <taxon>Retaria</taxon>
        <taxon>Foraminifera</taxon>
        <taxon>Monothalamids</taxon>
        <taxon>Reticulomyxidae</taxon>
        <taxon>Reticulomyxa</taxon>
    </lineage>
</organism>
<evidence type="ECO:0000313" key="2">
    <source>
        <dbReference type="Proteomes" id="UP000023152"/>
    </source>
</evidence>
<dbReference type="AlphaFoldDB" id="X6LH38"/>
<proteinExistence type="predicted"/>